<keyword evidence="4" id="KW-0677">Repeat</keyword>
<evidence type="ECO:0000256" key="9">
    <source>
        <dbReference type="ARBA" id="ARBA00023159"/>
    </source>
</evidence>
<keyword evidence="16" id="KW-1185">Reference proteome</keyword>
<evidence type="ECO:0000313" key="16">
    <source>
        <dbReference type="Proteomes" id="UP001274896"/>
    </source>
</evidence>
<dbReference type="GO" id="GO:0008270">
    <property type="term" value="F:zinc ion binding"/>
    <property type="evidence" value="ECO:0007669"/>
    <property type="project" value="UniProtKB-KW"/>
</dbReference>
<evidence type="ECO:0000256" key="6">
    <source>
        <dbReference type="ARBA" id="ARBA00022833"/>
    </source>
</evidence>
<evidence type="ECO:0000256" key="4">
    <source>
        <dbReference type="ARBA" id="ARBA00022737"/>
    </source>
</evidence>
<dbReference type="InterPro" id="IPR050636">
    <property type="entry name" value="C2H2-ZF_domain-containing"/>
</dbReference>
<evidence type="ECO:0000259" key="14">
    <source>
        <dbReference type="PROSITE" id="PS50157"/>
    </source>
</evidence>
<protein>
    <recommendedName>
        <fullName evidence="14">C2H2-type domain-containing protein</fullName>
    </recommendedName>
</protein>
<keyword evidence="10" id="KW-0804">Transcription</keyword>
<dbReference type="PANTHER" id="PTHR47772">
    <property type="entry name" value="ZINC FINGER PROTEIN 200"/>
    <property type="match status" value="1"/>
</dbReference>
<dbReference type="SUPFAM" id="SSF57667">
    <property type="entry name" value="beta-beta-alpha zinc fingers"/>
    <property type="match status" value="4"/>
</dbReference>
<dbReference type="FunFam" id="3.30.160.60:FF:000600">
    <property type="entry name" value="PLAG1 like zinc finger 2"/>
    <property type="match status" value="1"/>
</dbReference>
<keyword evidence="6" id="KW-0862">Zinc</keyword>
<dbReference type="GO" id="GO:0003700">
    <property type="term" value="F:DNA-binding transcription factor activity"/>
    <property type="evidence" value="ECO:0007669"/>
    <property type="project" value="UniProtKB-ARBA"/>
</dbReference>
<feature type="region of interest" description="Disordered" evidence="13">
    <location>
        <begin position="633"/>
        <end position="652"/>
    </location>
</feature>
<dbReference type="EMBL" id="JAUCMX010000017">
    <property type="protein sequence ID" value="KAK3519491.1"/>
    <property type="molecule type" value="Genomic_DNA"/>
</dbReference>
<feature type="compositionally biased region" description="Basic residues" evidence="13">
    <location>
        <begin position="443"/>
        <end position="461"/>
    </location>
</feature>
<feature type="region of interest" description="Disordered" evidence="13">
    <location>
        <begin position="513"/>
        <end position="550"/>
    </location>
</feature>
<dbReference type="GO" id="GO:0005634">
    <property type="term" value="C:nucleus"/>
    <property type="evidence" value="ECO:0007669"/>
    <property type="project" value="UniProtKB-SubCell"/>
</dbReference>
<reference evidence="15" key="1">
    <citation type="submission" date="2023-06" db="EMBL/GenBank/DDBJ databases">
        <title>Male Hemibagrus guttatus genome.</title>
        <authorList>
            <person name="Bian C."/>
        </authorList>
    </citation>
    <scope>NUCLEOTIDE SEQUENCE</scope>
    <source>
        <strain evidence="15">Male_cb2023</strain>
        <tissue evidence="15">Muscle</tissue>
    </source>
</reference>
<comment type="subcellular location">
    <subcellularLocation>
        <location evidence="1">Nucleus</location>
    </subcellularLocation>
</comment>
<feature type="domain" description="C2H2-type" evidence="14">
    <location>
        <begin position="198"/>
        <end position="225"/>
    </location>
</feature>
<evidence type="ECO:0000256" key="1">
    <source>
        <dbReference type="ARBA" id="ARBA00004123"/>
    </source>
</evidence>
<keyword evidence="9" id="KW-0010">Activator</keyword>
<feature type="region of interest" description="Disordered" evidence="13">
    <location>
        <begin position="433"/>
        <end position="489"/>
    </location>
</feature>
<evidence type="ECO:0000256" key="5">
    <source>
        <dbReference type="ARBA" id="ARBA00022771"/>
    </source>
</evidence>
<keyword evidence="8" id="KW-0238">DNA-binding</keyword>
<comment type="similarity">
    <text evidence="2">Belongs to the krueppel C2H2-type zinc-finger protein family.</text>
</comment>
<dbReference type="FunFam" id="3.30.160.60:FF:000256">
    <property type="entry name" value="PLAG1 like zinc finger 2"/>
    <property type="match status" value="1"/>
</dbReference>
<feature type="domain" description="C2H2-type" evidence="14">
    <location>
        <begin position="319"/>
        <end position="347"/>
    </location>
</feature>
<keyword evidence="3" id="KW-0479">Metal-binding</keyword>
<dbReference type="InterPro" id="IPR013087">
    <property type="entry name" value="Znf_C2H2_type"/>
</dbReference>
<evidence type="ECO:0000256" key="11">
    <source>
        <dbReference type="ARBA" id="ARBA00023242"/>
    </source>
</evidence>
<feature type="domain" description="C2H2-type" evidence="14">
    <location>
        <begin position="168"/>
        <end position="197"/>
    </location>
</feature>
<sequence length="677" mass="74607">MCVMKRHDNETKHPGGSQKEKCQPLHPPRWVMATVLQHSCQLPIFQRRDCTIPRSCPLKLHPQAGSEQSLEGRAATAGVQWQRHHRAAMAAAAADVPHHITTLTPEDEDRRAAPKVFGGPAQVRTESEKEKETGKEESGNECLVCGTLFSSQDKLQIHTFSHTGEKPFHCSQPHCHKAFSSKYKLYRHMATHSPQKTHQCSFCEKMFHRKDHLKNHLQTHDPNKEAFKCEECGKHYNTKLGYKRHVAMHSATAGDLTCKVCLQSYESTPALLDHLKSHSGKSSGGTKEKKHPCDHCDRRFYTRKDVRRHMVVHTGRKDFLCQYCAQRFGRKDHLTRHVKKSHSQELLKIKTEPPDMLALLGSGSPNCAVKEELSPMMCSMGPNKDSMMTKPFRSGTPFPMGMYNQHHLQAMSSPGMGHHHSLVPGSLSAAMGMGCSMEPPSALHHHHPHHHHHHHHHHTHHPSPPPPPHQQQTPLQPQPQQQHSQPSKYQLGSTSYLLDKPLKVEMESYLMDLQSGLPVPPPPSADPHSAASPNKDGLEPPSGLTDELCGDPLLSKNPAVIAESLCAANMDFSHLLGFFPLNLPPYSTPMSSGGLVMGYSTSTASSSSSSSSASSHAAESHAATATASVPLTSLQPQPQEQPGSSGGLGLGPLHPLPPVFSSSLSTTTLPRFHQAFQ</sequence>
<accession>A0AAE0UU94</accession>
<keyword evidence="11" id="KW-0539">Nucleus</keyword>
<name>A0AAE0UU94_9TELE</name>
<feature type="domain" description="C2H2-type" evidence="14">
    <location>
        <begin position="291"/>
        <end position="318"/>
    </location>
</feature>
<dbReference type="SMART" id="SM00355">
    <property type="entry name" value="ZnF_C2H2"/>
    <property type="match status" value="7"/>
</dbReference>
<keyword evidence="5 12" id="KW-0863">Zinc-finger</keyword>
<dbReference type="GO" id="GO:0045944">
    <property type="term" value="P:positive regulation of transcription by RNA polymerase II"/>
    <property type="evidence" value="ECO:0007669"/>
    <property type="project" value="UniProtKB-ARBA"/>
</dbReference>
<dbReference type="FunFam" id="3.30.160.60:FF:000231">
    <property type="entry name" value="PLAG1 like zinc finger 2"/>
    <property type="match status" value="1"/>
</dbReference>
<feature type="domain" description="C2H2-type" evidence="14">
    <location>
        <begin position="140"/>
        <end position="167"/>
    </location>
</feature>
<comment type="caution">
    <text evidence="15">The sequence shown here is derived from an EMBL/GenBank/DDBJ whole genome shotgun (WGS) entry which is preliminary data.</text>
</comment>
<dbReference type="PROSITE" id="PS00028">
    <property type="entry name" value="ZINC_FINGER_C2H2_1"/>
    <property type="match status" value="7"/>
</dbReference>
<dbReference type="AlphaFoldDB" id="A0AAE0UU94"/>
<evidence type="ECO:0000256" key="2">
    <source>
        <dbReference type="ARBA" id="ARBA00006991"/>
    </source>
</evidence>
<feature type="region of interest" description="Disordered" evidence="13">
    <location>
        <begin position="600"/>
        <end position="626"/>
    </location>
</feature>
<evidence type="ECO:0000256" key="7">
    <source>
        <dbReference type="ARBA" id="ARBA00023015"/>
    </source>
</evidence>
<dbReference type="InterPro" id="IPR036236">
    <property type="entry name" value="Znf_C2H2_sf"/>
</dbReference>
<gene>
    <name evidence="15" type="ORF">QTP70_031819</name>
</gene>
<feature type="domain" description="C2H2-type" evidence="14">
    <location>
        <begin position="227"/>
        <end position="254"/>
    </location>
</feature>
<feature type="compositionally biased region" description="Low complexity" evidence="13">
    <location>
        <begin position="633"/>
        <end position="643"/>
    </location>
</feature>
<dbReference type="FunFam" id="3.30.160.60:FF:000100">
    <property type="entry name" value="Zinc finger 45-like"/>
    <property type="match status" value="1"/>
</dbReference>
<evidence type="ECO:0000256" key="3">
    <source>
        <dbReference type="ARBA" id="ARBA00022723"/>
    </source>
</evidence>
<organism evidence="15 16">
    <name type="scientific">Hemibagrus guttatus</name>
    <dbReference type="NCBI Taxonomy" id="175788"/>
    <lineage>
        <taxon>Eukaryota</taxon>
        <taxon>Metazoa</taxon>
        <taxon>Chordata</taxon>
        <taxon>Craniata</taxon>
        <taxon>Vertebrata</taxon>
        <taxon>Euteleostomi</taxon>
        <taxon>Actinopterygii</taxon>
        <taxon>Neopterygii</taxon>
        <taxon>Teleostei</taxon>
        <taxon>Ostariophysi</taxon>
        <taxon>Siluriformes</taxon>
        <taxon>Bagridae</taxon>
        <taxon>Hemibagrus</taxon>
    </lineage>
</organism>
<keyword evidence="7" id="KW-0805">Transcription regulation</keyword>
<dbReference type="PANTHER" id="PTHR47772:SF13">
    <property type="entry name" value="GASTRULA ZINC FINGER PROTEIN XLCGF49.1-LIKE-RELATED"/>
    <property type="match status" value="1"/>
</dbReference>
<dbReference type="Proteomes" id="UP001274896">
    <property type="component" value="Unassembled WGS sequence"/>
</dbReference>
<proteinExistence type="inferred from homology"/>
<dbReference type="GO" id="GO:0043565">
    <property type="term" value="F:sequence-specific DNA binding"/>
    <property type="evidence" value="ECO:0007669"/>
    <property type="project" value="UniProtKB-ARBA"/>
</dbReference>
<evidence type="ECO:0000256" key="8">
    <source>
        <dbReference type="ARBA" id="ARBA00023125"/>
    </source>
</evidence>
<dbReference type="Pfam" id="PF00096">
    <property type="entry name" value="zf-C2H2"/>
    <property type="match status" value="3"/>
</dbReference>
<feature type="region of interest" description="Disordered" evidence="13">
    <location>
        <begin position="1"/>
        <end position="23"/>
    </location>
</feature>
<evidence type="ECO:0000256" key="13">
    <source>
        <dbReference type="SAM" id="MobiDB-lite"/>
    </source>
</evidence>
<evidence type="ECO:0000313" key="15">
    <source>
        <dbReference type="EMBL" id="KAK3519491.1"/>
    </source>
</evidence>
<evidence type="ECO:0000256" key="12">
    <source>
        <dbReference type="PROSITE-ProRule" id="PRU00042"/>
    </source>
</evidence>
<feature type="compositionally biased region" description="Low complexity" evidence="13">
    <location>
        <begin position="470"/>
        <end position="486"/>
    </location>
</feature>
<dbReference type="PROSITE" id="PS50157">
    <property type="entry name" value="ZINC_FINGER_C2H2_2"/>
    <property type="match status" value="7"/>
</dbReference>
<feature type="domain" description="C2H2-type" evidence="14">
    <location>
        <begin position="256"/>
        <end position="283"/>
    </location>
</feature>
<evidence type="ECO:0000256" key="10">
    <source>
        <dbReference type="ARBA" id="ARBA00023163"/>
    </source>
</evidence>
<dbReference type="Gene3D" id="3.30.160.60">
    <property type="entry name" value="Classic Zinc Finger"/>
    <property type="match status" value="6"/>
</dbReference>